<accession>A0A6A5YTZ1</accession>
<evidence type="ECO:0000256" key="4">
    <source>
        <dbReference type="ARBA" id="ARBA00023136"/>
    </source>
</evidence>
<dbReference type="Proteomes" id="UP000799770">
    <property type="component" value="Unassembled WGS sequence"/>
</dbReference>
<dbReference type="Gene3D" id="1.20.120.550">
    <property type="entry name" value="Membrane associated eicosanoid/glutathione metabolism-like domain"/>
    <property type="match status" value="1"/>
</dbReference>
<name>A0A6A5YTZ1_9PLEO</name>
<evidence type="ECO:0000256" key="5">
    <source>
        <dbReference type="SAM" id="Phobius"/>
    </source>
</evidence>
<keyword evidence="2 5" id="KW-0812">Transmembrane</keyword>
<organism evidence="6 7">
    <name type="scientific">Lophiotrema nucula</name>
    <dbReference type="NCBI Taxonomy" id="690887"/>
    <lineage>
        <taxon>Eukaryota</taxon>
        <taxon>Fungi</taxon>
        <taxon>Dikarya</taxon>
        <taxon>Ascomycota</taxon>
        <taxon>Pezizomycotina</taxon>
        <taxon>Dothideomycetes</taxon>
        <taxon>Pleosporomycetidae</taxon>
        <taxon>Pleosporales</taxon>
        <taxon>Lophiotremataceae</taxon>
        <taxon>Lophiotrema</taxon>
    </lineage>
</organism>
<dbReference type="EMBL" id="ML977338">
    <property type="protein sequence ID" value="KAF2110423.1"/>
    <property type="molecule type" value="Genomic_DNA"/>
</dbReference>
<dbReference type="InterPro" id="IPR001129">
    <property type="entry name" value="Membr-assoc_MAPEG"/>
</dbReference>
<keyword evidence="4 5" id="KW-0472">Membrane</keyword>
<comment type="subcellular location">
    <subcellularLocation>
        <location evidence="1">Membrane</location>
    </subcellularLocation>
</comment>
<dbReference type="PANTHER" id="PTHR35371">
    <property type="entry name" value="INNER MEMBRANE PROTEIN"/>
    <property type="match status" value="1"/>
</dbReference>
<dbReference type="OrthoDB" id="2122304at2759"/>
<evidence type="ECO:0000313" key="6">
    <source>
        <dbReference type="EMBL" id="KAF2110423.1"/>
    </source>
</evidence>
<dbReference type="InterPro" id="IPR023352">
    <property type="entry name" value="MAPEG-like_dom_sf"/>
</dbReference>
<gene>
    <name evidence="6" type="ORF">BDV96DRAFT_501171</name>
</gene>
<evidence type="ECO:0008006" key="8">
    <source>
        <dbReference type="Google" id="ProtNLM"/>
    </source>
</evidence>
<keyword evidence="7" id="KW-1185">Reference proteome</keyword>
<feature type="transmembrane region" description="Helical" evidence="5">
    <location>
        <begin position="72"/>
        <end position="91"/>
    </location>
</feature>
<feature type="transmembrane region" description="Helical" evidence="5">
    <location>
        <begin position="103"/>
        <end position="122"/>
    </location>
</feature>
<protein>
    <recommendedName>
        <fullName evidence="8">Membrane-associated, eicosanoid/glutathione metabolism protein</fullName>
    </recommendedName>
</protein>
<dbReference type="SUPFAM" id="SSF161084">
    <property type="entry name" value="MAPEG domain-like"/>
    <property type="match status" value="1"/>
</dbReference>
<keyword evidence="3 5" id="KW-1133">Transmembrane helix</keyword>
<dbReference type="PANTHER" id="PTHR35371:SF1">
    <property type="entry name" value="BLR7753 PROTEIN"/>
    <property type="match status" value="1"/>
</dbReference>
<reference evidence="6" key="1">
    <citation type="journal article" date="2020" name="Stud. Mycol.">
        <title>101 Dothideomycetes genomes: a test case for predicting lifestyles and emergence of pathogens.</title>
        <authorList>
            <person name="Haridas S."/>
            <person name="Albert R."/>
            <person name="Binder M."/>
            <person name="Bloem J."/>
            <person name="Labutti K."/>
            <person name="Salamov A."/>
            <person name="Andreopoulos B."/>
            <person name="Baker S."/>
            <person name="Barry K."/>
            <person name="Bills G."/>
            <person name="Bluhm B."/>
            <person name="Cannon C."/>
            <person name="Castanera R."/>
            <person name="Culley D."/>
            <person name="Daum C."/>
            <person name="Ezra D."/>
            <person name="Gonzalez J."/>
            <person name="Henrissat B."/>
            <person name="Kuo A."/>
            <person name="Liang C."/>
            <person name="Lipzen A."/>
            <person name="Lutzoni F."/>
            <person name="Magnuson J."/>
            <person name="Mondo S."/>
            <person name="Nolan M."/>
            <person name="Ohm R."/>
            <person name="Pangilinan J."/>
            <person name="Park H.-J."/>
            <person name="Ramirez L."/>
            <person name="Alfaro M."/>
            <person name="Sun H."/>
            <person name="Tritt A."/>
            <person name="Yoshinaga Y."/>
            <person name="Zwiers L.-H."/>
            <person name="Turgeon B."/>
            <person name="Goodwin S."/>
            <person name="Spatafora J."/>
            <person name="Crous P."/>
            <person name="Grigoriev I."/>
        </authorList>
    </citation>
    <scope>NUCLEOTIDE SEQUENCE</scope>
    <source>
        <strain evidence="6">CBS 627.86</strain>
    </source>
</reference>
<dbReference type="AlphaFoldDB" id="A0A6A5YTZ1"/>
<proteinExistence type="predicted"/>
<evidence type="ECO:0000313" key="7">
    <source>
        <dbReference type="Proteomes" id="UP000799770"/>
    </source>
</evidence>
<evidence type="ECO:0000256" key="2">
    <source>
        <dbReference type="ARBA" id="ARBA00022692"/>
    </source>
</evidence>
<sequence>MTGNYSLYAIPLYWTLAMYPHAYASGLIKKANNNRYDNANPKSVSTAEQYRKSVPSDCFARYERGEAAHRNMLENAPLFIGAVIVANMARLDASKYGADLTPAGTLNLAIGSYIGLRTLYIWQYINVQRQRYSYLRSVNWAVSTGILFWIFVKAGNVLF</sequence>
<feature type="transmembrane region" description="Helical" evidence="5">
    <location>
        <begin position="134"/>
        <end position="152"/>
    </location>
</feature>
<evidence type="ECO:0000256" key="3">
    <source>
        <dbReference type="ARBA" id="ARBA00022989"/>
    </source>
</evidence>
<dbReference type="Pfam" id="PF01124">
    <property type="entry name" value="MAPEG"/>
    <property type="match status" value="1"/>
</dbReference>
<evidence type="ECO:0000256" key="1">
    <source>
        <dbReference type="ARBA" id="ARBA00004370"/>
    </source>
</evidence>
<dbReference type="GO" id="GO:0016020">
    <property type="term" value="C:membrane"/>
    <property type="evidence" value="ECO:0007669"/>
    <property type="project" value="UniProtKB-SubCell"/>
</dbReference>